<dbReference type="InterPro" id="IPR036188">
    <property type="entry name" value="FAD/NAD-bd_sf"/>
</dbReference>
<dbReference type="Pfam" id="PF07992">
    <property type="entry name" value="Pyr_redox_2"/>
    <property type="match status" value="2"/>
</dbReference>
<keyword evidence="6" id="KW-0676">Redox-active center</keyword>
<keyword evidence="3" id="KW-0274">FAD</keyword>
<dbReference type="PRINTS" id="PR00469">
    <property type="entry name" value="PNDRDTASEII"/>
</dbReference>
<evidence type="ECO:0000259" key="7">
    <source>
        <dbReference type="Pfam" id="PF07992"/>
    </source>
</evidence>
<comment type="similarity">
    <text evidence="1">Belongs to the class-II pyridine nucleotide-disulfide oxidoreductase family.</text>
</comment>
<dbReference type="Gene3D" id="3.50.50.60">
    <property type="entry name" value="FAD/NAD(P)-binding domain"/>
    <property type="match status" value="3"/>
</dbReference>
<organism evidence="8 9">
    <name type="scientific">Xylaria bambusicola</name>
    <dbReference type="NCBI Taxonomy" id="326684"/>
    <lineage>
        <taxon>Eukaryota</taxon>
        <taxon>Fungi</taxon>
        <taxon>Dikarya</taxon>
        <taxon>Ascomycota</taxon>
        <taxon>Pezizomycotina</taxon>
        <taxon>Sordariomycetes</taxon>
        <taxon>Xylariomycetidae</taxon>
        <taxon>Xylariales</taxon>
        <taxon>Xylariaceae</taxon>
        <taxon>Xylaria</taxon>
    </lineage>
</organism>
<dbReference type="PANTHER" id="PTHR48105">
    <property type="entry name" value="THIOREDOXIN REDUCTASE 1-RELATED-RELATED"/>
    <property type="match status" value="1"/>
</dbReference>
<dbReference type="EMBL" id="JAWHQM010000098">
    <property type="protein sequence ID" value="KAK5637211.1"/>
    <property type="molecule type" value="Genomic_DNA"/>
</dbReference>
<dbReference type="SUPFAM" id="SSF51905">
    <property type="entry name" value="FAD/NAD(P)-binding domain"/>
    <property type="match status" value="1"/>
</dbReference>
<dbReference type="PRINTS" id="PR00368">
    <property type="entry name" value="FADPNR"/>
</dbReference>
<keyword evidence="9" id="KW-1185">Reference proteome</keyword>
<keyword evidence="2" id="KW-0285">Flavoprotein</keyword>
<evidence type="ECO:0000256" key="2">
    <source>
        <dbReference type="ARBA" id="ARBA00022630"/>
    </source>
</evidence>
<keyword evidence="4" id="KW-0560">Oxidoreductase</keyword>
<protein>
    <recommendedName>
        <fullName evidence="7">FAD/NAD(P)-binding domain-containing protein</fullName>
    </recommendedName>
</protein>
<sequence>MKKQSVKFGTTIISETVSKLDLSNRPFQYETEWSPGVVHTADAIILATGASAKRLGLPGEKAYWNHGVSACAVCDGALPLFSKKPLVVIGGGDSAAEEASFLTKYASHVGVLVRKPKMKASAIMIKRLEDLEKTDKVPEEKIPGEKIPGEKPSKRKVLTIRYNTTGVKIMGTEDELIKYYKDKYGDDFLDEETGIDLKKVAEKLTPEKLKKWEAEDKEKWVTKDKEKFDKRVMTHLVVEISTRNKDGEVIETKQETLEANGLFYAIGHDPATSLVKGQVEVDEGGYVVTKPGTPCTSVEGVFAAGDVQDKRYRQAITSAGASTPTPPFLLM</sequence>
<evidence type="ECO:0000313" key="8">
    <source>
        <dbReference type="EMBL" id="KAK5637211.1"/>
    </source>
</evidence>
<evidence type="ECO:0000256" key="3">
    <source>
        <dbReference type="ARBA" id="ARBA00022827"/>
    </source>
</evidence>
<dbReference type="AlphaFoldDB" id="A0AAN7V153"/>
<evidence type="ECO:0000313" key="9">
    <source>
        <dbReference type="Proteomes" id="UP001305414"/>
    </source>
</evidence>
<gene>
    <name evidence="8" type="ORF">RRF57_012923</name>
</gene>
<dbReference type="GO" id="GO:0097237">
    <property type="term" value="P:cellular response to toxic substance"/>
    <property type="evidence" value="ECO:0007669"/>
    <property type="project" value="UniProtKB-ARBA"/>
</dbReference>
<dbReference type="InterPro" id="IPR008255">
    <property type="entry name" value="Pyr_nucl-diS_OxRdtase_2_AS"/>
</dbReference>
<dbReference type="PROSITE" id="PS00573">
    <property type="entry name" value="PYRIDINE_REDOX_2"/>
    <property type="match status" value="1"/>
</dbReference>
<evidence type="ECO:0000256" key="1">
    <source>
        <dbReference type="ARBA" id="ARBA00009333"/>
    </source>
</evidence>
<dbReference type="InterPro" id="IPR023753">
    <property type="entry name" value="FAD/NAD-binding_dom"/>
</dbReference>
<name>A0AAN7V153_9PEZI</name>
<comment type="caution">
    <text evidence="8">The sequence shown here is derived from an EMBL/GenBank/DDBJ whole genome shotgun (WGS) entry which is preliminary data.</text>
</comment>
<evidence type="ECO:0000256" key="5">
    <source>
        <dbReference type="ARBA" id="ARBA00023157"/>
    </source>
</evidence>
<dbReference type="InterPro" id="IPR050097">
    <property type="entry name" value="Ferredoxin-NADP_redctase_2"/>
</dbReference>
<evidence type="ECO:0000256" key="4">
    <source>
        <dbReference type="ARBA" id="ARBA00023002"/>
    </source>
</evidence>
<accession>A0AAN7V153</accession>
<feature type="domain" description="FAD/NAD(P)-binding" evidence="7">
    <location>
        <begin position="12"/>
        <end position="128"/>
    </location>
</feature>
<keyword evidence="5" id="KW-1015">Disulfide bond</keyword>
<feature type="domain" description="FAD/NAD(P)-binding" evidence="7">
    <location>
        <begin position="219"/>
        <end position="318"/>
    </location>
</feature>
<dbReference type="Proteomes" id="UP001305414">
    <property type="component" value="Unassembled WGS sequence"/>
</dbReference>
<dbReference type="GO" id="GO:0016668">
    <property type="term" value="F:oxidoreductase activity, acting on a sulfur group of donors, NAD(P) as acceptor"/>
    <property type="evidence" value="ECO:0007669"/>
    <property type="project" value="UniProtKB-ARBA"/>
</dbReference>
<proteinExistence type="inferred from homology"/>
<reference evidence="8 9" key="1">
    <citation type="submission" date="2023-10" db="EMBL/GenBank/DDBJ databases">
        <title>Draft genome sequence of Xylaria bambusicola isolate GMP-LS, the root and basal stem rot pathogen of sugarcane in Indonesia.</title>
        <authorList>
            <person name="Selvaraj P."/>
            <person name="Muralishankar V."/>
            <person name="Muruganantham S."/>
            <person name="Sp S."/>
            <person name="Haryani S."/>
            <person name="Lau K.J.X."/>
            <person name="Naqvi N.I."/>
        </authorList>
    </citation>
    <scope>NUCLEOTIDE SEQUENCE [LARGE SCALE GENOMIC DNA]</scope>
    <source>
        <strain evidence="8">GMP-LS</strain>
    </source>
</reference>
<evidence type="ECO:0000256" key="6">
    <source>
        <dbReference type="ARBA" id="ARBA00023284"/>
    </source>
</evidence>